<proteinExistence type="predicted"/>
<dbReference type="Proteomes" id="UP001501302">
    <property type="component" value="Unassembled WGS sequence"/>
</dbReference>
<evidence type="ECO:0008006" key="3">
    <source>
        <dbReference type="Google" id="ProtNLM"/>
    </source>
</evidence>
<comment type="caution">
    <text evidence="1">The sequence shown here is derived from an EMBL/GenBank/DDBJ whole genome shotgun (WGS) entry which is preliminary data.</text>
</comment>
<keyword evidence="2" id="KW-1185">Reference proteome</keyword>
<gene>
    <name evidence="1" type="ORF">GCM10023314_04210</name>
</gene>
<protein>
    <recommendedName>
        <fullName evidence="3">Big-1 domain-containing protein</fullName>
    </recommendedName>
</protein>
<evidence type="ECO:0000313" key="2">
    <source>
        <dbReference type="Proteomes" id="UP001501302"/>
    </source>
</evidence>
<sequence>MKSLRYYYIFFLLSALLYVFTACSSDDSDNQSIELNILVLDANSQEPIAGALIEVCNNAIYCSNLLASGTTNVNGKIRLSFSRKADKAISESFTVYKDSYRNSTSILDQLDLSQEIGLNTKSCGVFKIG</sequence>
<dbReference type="RefSeq" id="WP_345189906.1">
    <property type="nucleotide sequence ID" value="NZ_BAABJJ010000006.1"/>
</dbReference>
<dbReference type="EMBL" id="BAABJJ010000006">
    <property type="protein sequence ID" value="GAA4935002.1"/>
    <property type="molecule type" value="Genomic_DNA"/>
</dbReference>
<name>A0ABP9GDJ2_9FLAO</name>
<accession>A0ABP9GDJ2</accession>
<dbReference type="PROSITE" id="PS51257">
    <property type="entry name" value="PROKAR_LIPOPROTEIN"/>
    <property type="match status" value="1"/>
</dbReference>
<evidence type="ECO:0000313" key="1">
    <source>
        <dbReference type="EMBL" id="GAA4935002.1"/>
    </source>
</evidence>
<organism evidence="1 2">
    <name type="scientific">Algibacter agarivorans</name>
    <dbReference type="NCBI Taxonomy" id="1109741"/>
    <lineage>
        <taxon>Bacteria</taxon>
        <taxon>Pseudomonadati</taxon>
        <taxon>Bacteroidota</taxon>
        <taxon>Flavobacteriia</taxon>
        <taxon>Flavobacteriales</taxon>
        <taxon>Flavobacteriaceae</taxon>
        <taxon>Algibacter</taxon>
    </lineage>
</organism>
<reference evidence="2" key="1">
    <citation type="journal article" date="2019" name="Int. J. Syst. Evol. Microbiol.">
        <title>The Global Catalogue of Microorganisms (GCM) 10K type strain sequencing project: providing services to taxonomists for standard genome sequencing and annotation.</title>
        <authorList>
            <consortium name="The Broad Institute Genomics Platform"/>
            <consortium name="The Broad Institute Genome Sequencing Center for Infectious Disease"/>
            <person name="Wu L."/>
            <person name="Ma J."/>
        </authorList>
    </citation>
    <scope>NUCLEOTIDE SEQUENCE [LARGE SCALE GENOMIC DNA]</scope>
    <source>
        <strain evidence="2">JCM 18285</strain>
    </source>
</reference>